<dbReference type="InterPro" id="IPR027417">
    <property type="entry name" value="P-loop_NTPase"/>
</dbReference>
<keyword evidence="1" id="KW-0347">Helicase</keyword>
<dbReference type="PANTHER" id="PTHR10887:SF322">
    <property type="entry name" value="HELICASE MOV-10"/>
    <property type="match status" value="1"/>
</dbReference>
<feature type="domain" description="DNA2/NAM7 helicase helicase" evidence="3">
    <location>
        <begin position="403"/>
        <end position="473"/>
    </location>
</feature>
<keyword evidence="1" id="KW-0547">Nucleotide-binding</keyword>
<dbReference type="Gene3D" id="3.40.50.300">
    <property type="entry name" value="P-loop containing nucleotide triphosphate hydrolases"/>
    <property type="match status" value="2"/>
</dbReference>
<evidence type="ECO:0000259" key="4">
    <source>
        <dbReference type="Pfam" id="PF13087"/>
    </source>
</evidence>
<accession>A0A6A5Z9R5</accession>
<dbReference type="SUPFAM" id="SSF52540">
    <property type="entry name" value="P-loop containing nucleoside triphosphate hydrolases"/>
    <property type="match status" value="1"/>
</dbReference>
<evidence type="ECO:0000259" key="3">
    <source>
        <dbReference type="Pfam" id="PF13086"/>
    </source>
</evidence>
<dbReference type="OrthoDB" id="6513042at2759"/>
<sequence>MEATEKPEESRKGVSNGNSKRCTLVTVPLKSLPVRKNVLLSPSAPEVDGSVGREESNGASRPASLEASQHLDSSASATNEPAIQWEYDVYAKPFVPSALRAVNLEPAPYVVTTTAKHQININRYVESFAGKEFIPERVHVPWPNPGLQRLSGHLKMNASTYLEYFVALWKIEIEAKREENETYTLYKVDLMPLPPTDDDRLYALSIPGLREDSPLVELGDTIQLRQLHVDSYGNLLWLTVMVPPEGSSNPSDYKVPRVLNWTGVQYNASVYGISRAQETVYLKISGLNGLFGFGVRGIVCFNAVLPLKERLLGAQWTALGIISRELLKGDVHEELCRQTAEIAVAATSQGKSEETARSNGTSQSIPAATNGWIRRMLFPTDSDGKIQTKLRTINFRRGLFDHKLNYEQLQAVNSVCADEYGTLPFLISGPPGTGKTKTLVELALQLLNTTKVAHILICAPSEAAADTLAQRLRIHLSPTQLLRLNGPGRQDIEVPRELTPYCYMENNMYYLPPFKQFMKYNIVVTSARDAGLLSESRLTNADLYNIEQNTMAAFQPESNHVPTSLHWGALLMDEAAQATELDALLPLSIVMPPSAYPQDLPQPRLVMAGDQNQLGPRTASRDERFSKSLFARLFERGVYSKHPMARDNSRPSVGAAVMTAAMLPILYPPFVNLIRNYRSHPAILSEPSTLFYNDTLIPEIPIPQTPLQASGIWQGRRWPVLYIPHTGLDDIERDGGGWYNYSEARIACDLAQRLIIESGVQQKDICIMSPFAAQVRVLRNTIRNTPYGGGSGLWDVNIGPLEAFQGLESRVVIICTTRTRDRFLEADTQRGLGLIGQKRKMNVAITRAKEALVVIGSPNVLSKDEHWNEFLAFCDRNGLVEPGSKEALTWTAAPGKVALDSWEAVKPGFAGSKVGVLEKALLVKEEKEKEQLVENQRRILGGGHAAVGLVGEDGMWEAGLRAALEDWAIEEEGVDGEELYTEDEEQEDESEDEHEDEETSSEDTEEEG</sequence>
<dbReference type="InterPro" id="IPR045055">
    <property type="entry name" value="DNA2/NAM7-like"/>
</dbReference>
<dbReference type="Proteomes" id="UP000799770">
    <property type="component" value="Unassembled WGS sequence"/>
</dbReference>
<feature type="region of interest" description="Disordered" evidence="2">
    <location>
        <begin position="971"/>
        <end position="1008"/>
    </location>
</feature>
<dbReference type="Pfam" id="PF13087">
    <property type="entry name" value="AAA_12"/>
    <property type="match status" value="1"/>
</dbReference>
<dbReference type="GO" id="GO:0016787">
    <property type="term" value="F:hydrolase activity"/>
    <property type="evidence" value="ECO:0007669"/>
    <property type="project" value="UniProtKB-KW"/>
</dbReference>
<dbReference type="Pfam" id="PF13086">
    <property type="entry name" value="AAA_11"/>
    <property type="match status" value="1"/>
</dbReference>
<evidence type="ECO:0000313" key="5">
    <source>
        <dbReference type="EMBL" id="KAF2116192.1"/>
    </source>
</evidence>
<dbReference type="InterPro" id="IPR041677">
    <property type="entry name" value="DNA2/NAM7_AAA_11"/>
</dbReference>
<protein>
    <submittedName>
        <fullName evidence="5">P-loop containing nucleoside triphosphate hydrolase protein</fullName>
    </submittedName>
</protein>
<keyword evidence="5" id="KW-0378">Hydrolase</keyword>
<evidence type="ECO:0000256" key="2">
    <source>
        <dbReference type="SAM" id="MobiDB-lite"/>
    </source>
</evidence>
<dbReference type="InterPro" id="IPR041679">
    <property type="entry name" value="DNA2/NAM7-like_C"/>
</dbReference>
<dbReference type="GO" id="GO:0005829">
    <property type="term" value="C:cytosol"/>
    <property type="evidence" value="ECO:0007669"/>
    <property type="project" value="TreeGrafter"/>
</dbReference>
<feature type="domain" description="DNA2/NAM7 helicase-like C-terminal" evidence="4">
    <location>
        <begin position="671"/>
        <end position="858"/>
    </location>
</feature>
<dbReference type="PANTHER" id="PTHR10887">
    <property type="entry name" value="DNA2/NAM7 HELICASE FAMILY"/>
    <property type="match status" value="1"/>
</dbReference>
<dbReference type="GO" id="GO:0035194">
    <property type="term" value="P:regulatory ncRNA-mediated post-transcriptional gene silencing"/>
    <property type="evidence" value="ECO:0007669"/>
    <property type="project" value="TreeGrafter"/>
</dbReference>
<feature type="compositionally biased region" description="Polar residues" evidence="2">
    <location>
        <begin position="66"/>
        <end position="77"/>
    </location>
</feature>
<keyword evidence="6" id="KW-1185">Reference proteome</keyword>
<feature type="region of interest" description="Disordered" evidence="2">
    <location>
        <begin position="1"/>
        <end position="20"/>
    </location>
</feature>
<reference evidence="5" key="1">
    <citation type="journal article" date="2020" name="Stud. Mycol.">
        <title>101 Dothideomycetes genomes: a test case for predicting lifestyles and emergence of pathogens.</title>
        <authorList>
            <person name="Haridas S."/>
            <person name="Albert R."/>
            <person name="Binder M."/>
            <person name="Bloem J."/>
            <person name="Labutti K."/>
            <person name="Salamov A."/>
            <person name="Andreopoulos B."/>
            <person name="Baker S."/>
            <person name="Barry K."/>
            <person name="Bills G."/>
            <person name="Bluhm B."/>
            <person name="Cannon C."/>
            <person name="Castanera R."/>
            <person name="Culley D."/>
            <person name="Daum C."/>
            <person name="Ezra D."/>
            <person name="Gonzalez J."/>
            <person name="Henrissat B."/>
            <person name="Kuo A."/>
            <person name="Liang C."/>
            <person name="Lipzen A."/>
            <person name="Lutzoni F."/>
            <person name="Magnuson J."/>
            <person name="Mondo S."/>
            <person name="Nolan M."/>
            <person name="Ohm R."/>
            <person name="Pangilinan J."/>
            <person name="Park H.-J."/>
            <person name="Ramirez L."/>
            <person name="Alfaro M."/>
            <person name="Sun H."/>
            <person name="Tritt A."/>
            <person name="Yoshinaga Y."/>
            <person name="Zwiers L.-H."/>
            <person name="Turgeon B."/>
            <person name="Goodwin S."/>
            <person name="Spatafora J."/>
            <person name="Crous P."/>
            <person name="Grigoriev I."/>
        </authorList>
    </citation>
    <scope>NUCLEOTIDE SEQUENCE</scope>
    <source>
        <strain evidence="5">CBS 627.86</strain>
    </source>
</reference>
<dbReference type="EMBL" id="ML977321">
    <property type="protein sequence ID" value="KAF2116192.1"/>
    <property type="molecule type" value="Genomic_DNA"/>
</dbReference>
<dbReference type="AlphaFoldDB" id="A0A6A5Z9R5"/>
<dbReference type="GO" id="GO:0004386">
    <property type="term" value="F:helicase activity"/>
    <property type="evidence" value="ECO:0007669"/>
    <property type="project" value="InterPro"/>
</dbReference>
<organism evidence="5 6">
    <name type="scientific">Lophiotrema nucula</name>
    <dbReference type="NCBI Taxonomy" id="690887"/>
    <lineage>
        <taxon>Eukaryota</taxon>
        <taxon>Fungi</taxon>
        <taxon>Dikarya</taxon>
        <taxon>Ascomycota</taxon>
        <taxon>Pezizomycotina</taxon>
        <taxon>Dothideomycetes</taxon>
        <taxon>Pleosporomycetidae</taxon>
        <taxon>Pleosporales</taxon>
        <taxon>Lophiotremataceae</taxon>
        <taxon>Lophiotrema</taxon>
    </lineage>
</organism>
<feature type="compositionally biased region" description="Basic and acidic residues" evidence="2">
    <location>
        <begin position="1"/>
        <end position="12"/>
    </location>
</feature>
<proteinExistence type="predicted"/>
<evidence type="ECO:0000313" key="6">
    <source>
        <dbReference type="Proteomes" id="UP000799770"/>
    </source>
</evidence>
<evidence type="ECO:0000256" key="1">
    <source>
        <dbReference type="ARBA" id="ARBA00022806"/>
    </source>
</evidence>
<name>A0A6A5Z9R5_9PLEO</name>
<dbReference type="InterPro" id="IPR047187">
    <property type="entry name" value="SF1_C_Upf1"/>
</dbReference>
<keyword evidence="1" id="KW-0067">ATP-binding</keyword>
<feature type="region of interest" description="Disordered" evidence="2">
    <location>
        <begin position="38"/>
        <end position="77"/>
    </location>
</feature>
<gene>
    <name evidence="5" type="ORF">BDV96DRAFT_573533</name>
</gene>
<dbReference type="CDD" id="cd18808">
    <property type="entry name" value="SF1_C_Upf1"/>
    <property type="match status" value="1"/>
</dbReference>